<dbReference type="RefSeq" id="WP_255973910.1">
    <property type="nucleotide sequence ID" value="NZ_JANFQF010000028.1"/>
</dbReference>
<dbReference type="InterPro" id="IPR000873">
    <property type="entry name" value="AMP-dep_synth/lig_dom"/>
</dbReference>
<comment type="caution">
    <text evidence="3">The sequence shown here is derived from an EMBL/GenBank/DDBJ whole genome shotgun (WGS) entry which is preliminary data.</text>
</comment>
<dbReference type="InterPro" id="IPR042099">
    <property type="entry name" value="ANL_N_sf"/>
</dbReference>
<dbReference type="PANTHER" id="PTHR45527">
    <property type="entry name" value="NONRIBOSOMAL PEPTIDE SYNTHETASE"/>
    <property type="match status" value="1"/>
</dbReference>
<dbReference type="Gene3D" id="3.40.50.12780">
    <property type="entry name" value="N-terminal domain of ligase-like"/>
    <property type="match status" value="1"/>
</dbReference>
<dbReference type="InterPro" id="IPR036736">
    <property type="entry name" value="ACP-like_sf"/>
</dbReference>
<evidence type="ECO:0000259" key="2">
    <source>
        <dbReference type="Pfam" id="PF13193"/>
    </source>
</evidence>
<evidence type="ECO:0000313" key="3">
    <source>
        <dbReference type="EMBL" id="MCQ4122371.1"/>
    </source>
</evidence>
<dbReference type="SUPFAM" id="SSF47336">
    <property type="entry name" value="ACP-like"/>
    <property type="match status" value="1"/>
</dbReference>
<reference evidence="3 4" key="1">
    <citation type="submission" date="2022-07" db="EMBL/GenBank/DDBJ databases">
        <title>Degradation activity of malathion, p-nitrophenol and potential low-temperature adaptation strategy of Rhodococcus sp. FXJ9.536.</title>
        <authorList>
            <person name="Huang J."/>
            <person name="Huang Y."/>
        </authorList>
    </citation>
    <scope>NUCLEOTIDE SEQUENCE [LARGE SCALE GENOMIC DNA]</scope>
    <source>
        <strain evidence="3 4">FXJ9.536</strain>
    </source>
</reference>
<dbReference type="SUPFAM" id="SSF56801">
    <property type="entry name" value="Acetyl-CoA synthetase-like"/>
    <property type="match status" value="1"/>
</dbReference>
<accession>A0ABT1QJB0</accession>
<keyword evidence="4" id="KW-1185">Reference proteome</keyword>
<dbReference type="Pfam" id="PF00501">
    <property type="entry name" value="AMP-binding"/>
    <property type="match status" value="1"/>
</dbReference>
<evidence type="ECO:0000313" key="4">
    <source>
        <dbReference type="Proteomes" id="UP001524501"/>
    </source>
</evidence>
<proteinExistence type="predicted"/>
<dbReference type="InterPro" id="IPR025110">
    <property type="entry name" value="AMP-bd_C"/>
</dbReference>
<dbReference type="Pfam" id="PF13193">
    <property type="entry name" value="AMP-binding_C"/>
    <property type="match status" value="1"/>
</dbReference>
<gene>
    <name evidence="3" type="ORF">NOF53_24985</name>
</gene>
<dbReference type="EMBL" id="JANFQF010000028">
    <property type="protein sequence ID" value="MCQ4122371.1"/>
    <property type="molecule type" value="Genomic_DNA"/>
</dbReference>
<organism evidence="3 4">
    <name type="scientific">Rhodococcus tibetensis</name>
    <dbReference type="NCBI Taxonomy" id="2965064"/>
    <lineage>
        <taxon>Bacteria</taxon>
        <taxon>Bacillati</taxon>
        <taxon>Actinomycetota</taxon>
        <taxon>Actinomycetes</taxon>
        <taxon>Mycobacteriales</taxon>
        <taxon>Nocardiaceae</taxon>
        <taxon>Rhodococcus</taxon>
    </lineage>
</organism>
<dbReference type="InterPro" id="IPR020845">
    <property type="entry name" value="AMP-binding_CS"/>
</dbReference>
<dbReference type="Gene3D" id="1.10.1200.10">
    <property type="entry name" value="ACP-like"/>
    <property type="match status" value="1"/>
</dbReference>
<protein>
    <submittedName>
        <fullName evidence="3">AMP-binding protein</fullName>
    </submittedName>
</protein>
<feature type="domain" description="AMP-binding enzyme C-terminal" evidence="2">
    <location>
        <begin position="412"/>
        <end position="486"/>
    </location>
</feature>
<dbReference type="Gene3D" id="3.30.300.30">
    <property type="match status" value="1"/>
</dbReference>
<name>A0ABT1QJB0_9NOCA</name>
<dbReference type="InterPro" id="IPR045851">
    <property type="entry name" value="AMP-bd_C_sf"/>
</dbReference>
<sequence length="617" mass="65557">MIERIERTLISCLLEQVDQRPEHTAVLTPETRWTYRDLADRAGNIAADLTRAGARPGDRCALLFAHSAEMVSGVLGALLAGLVYVPLDASYPAARLRQMLALSGAGTMLTDSPNRELATSLAKDRTTVVTVSGATATAASADAPGWSTRRADDEAYILFTSGSTGVPKPVVQTHRNVEHHATVWARGLGIHPDDRVSLQSAYSWDSSVQDMYGALLTGATLCPVNLRTMGIGGLIDWFRATDMSVYHSTVPVFRAVSRALTERAEALPAMRVLALGGDSILAPDLEYYRSLFGPDCLLASAYGSTECSCALLNVVDHTYELHTAVFPLGQPVATTKVDLVDESGAVLTGPCKGELVVRSPFLSIGHGRELNGEPGTLRTGDLAVRGADGSVTMVGREDFVVKIAGIRVDTGEAEGVIANSGLVSSAAVAVFPDDLGEAHLVAYVVPRGDVLEVAKLQAHVDEYLPSHARPARYVVLNELPLTPNFKIDRQALPAPRGAQSGSHPAHQVAGLAGDLQQAMTQVLGGRLIGVDENFFDAGLNSVRLAAFHEVVTRNGHELRLADVYRAGSLAMLARQLSGDDTSSPVTDGTARGARRRGLAVHTRSRAGRGLGWRGTES</sequence>
<dbReference type="PANTHER" id="PTHR45527:SF1">
    <property type="entry name" value="FATTY ACID SYNTHASE"/>
    <property type="match status" value="1"/>
</dbReference>
<dbReference type="Proteomes" id="UP001524501">
    <property type="component" value="Unassembled WGS sequence"/>
</dbReference>
<feature type="domain" description="AMP-dependent synthetase/ligase" evidence="1">
    <location>
        <begin position="15"/>
        <end position="363"/>
    </location>
</feature>
<evidence type="ECO:0000259" key="1">
    <source>
        <dbReference type="Pfam" id="PF00501"/>
    </source>
</evidence>
<dbReference type="PROSITE" id="PS00455">
    <property type="entry name" value="AMP_BINDING"/>
    <property type="match status" value="1"/>
</dbReference>